<feature type="non-terminal residue" evidence="2">
    <location>
        <position position="372"/>
    </location>
</feature>
<protein>
    <recommendedName>
        <fullName evidence="3">Glycoside hydrolase family 5 domain-containing protein</fullName>
    </recommendedName>
</protein>
<evidence type="ECO:0008006" key="3">
    <source>
        <dbReference type="Google" id="ProtNLM"/>
    </source>
</evidence>
<name>X0TP27_9ZZZZ</name>
<proteinExistence type="predicted"/>
<feature type="compositionally biased region" description="Polar residues" evidence="1">
    <location>
        <begin position="18"/>
        <end position="30"/>
    </location>
</feature>
<dbReference type="AlphaFoldDB" id="X0TP27"/>
<accession>X0TP27</accession>
<evidence type="ECO:0000313" key="2">
    <source>
        <dbReference type="EMBL" id="GAF77880.1"/>
    </source>
</evidence>
<gene>
    <name evidence="2" type="ORF">S01H1_15979</name>
</gene>
<organism evidence="2">
    <name type="scientific">marine sediment metagenome</name>
    <dbReference type="NCBI Taxonomy" id="412755"/>
    <lineage>
        <taxon>unclassified sequences</taxon>
        <taxon>metagenomes</taxon>
        <taxon>ecological metagenomes</taxon>
    </lineage>
</organism>
<comment type="caution">
    <text evidence="2">The sequence shown here is derived from an EMBL/GenBank/DDBJ whole genome shotgun (WGS) entry which is preliminary data.</text>
</comment>
<dbReference type="InterPro" id="IPR017853">
    <property type="entry name" value="GH"/>
</dbReference>
<dbReference type="Gene3D" id="3.20.20.80">
    <property type="entry name" value="Glycosidases"/>
    <property type="match status" value="1"/>
</dbReference>
<feature type="region of interest" description="Disordered" evidence="1">
    <location>
        <begin position="1"/>
        <end position="46"/>
    </location>
</feature>
<evidence type="ECO:0000256" key="1">
    <source>
        <dbReference type="SAM" id="MobiDB-lite"/>
    </source>
</evidence>
<dbReference type="SUPFAM" id="SSF51445">
    <property type="entry name" value="(Trans)glycosidases"/>
    <property type="match status" value="1"/>
</dbReference>
<sequence>VYSGLDVTEGARAEKDTVGQSVKKSGQPNQEDIAGPDNSNKIPIGLNHVPKYRDESSRRMAEELGLNFIVGITQWIEPRPGQYVWTRATKDEFQAHLQELKEWGYEVSITFTNVHMDQKHLPDYLKGKRFNDPYFLERWQKFLEGFLPRYGDYIDYLNIGNEVNNYFGKHYDQWSDYLEFFQRAEKVIRRLKPKIKVGIVLVESRRESFWKQVEPYCDHLAITYYTPCSAFGKSPTAEALEKNHYKYFGRTLNEAIRVAGGKKILITEIGCATHPDIDSSPELQAQFIKALFQWLDGKEGKILGMSWLAPTDWPYEATRKALQGYLDAALLQHEPFMKYLTSLGLKYEDGRQKPGYSAFKNGSFRYRKTAHQ</sequence>
<dbReference type="EMBL" id="BARS01008375">
    <property type="protein sequence ID" value="GAF77880.1"/>
    <property type="molecule type" value="Genomic_DNA"/>
</dbReference>
<reference evidence="2" key="1">
    <citation type="journal article" date="2014" name="Front. Microbiol.">
        <title>High frequency of phylogenetically diverse reductive dehalogenase-homologous genes in deep subseafloor sedimentary metagenomes.</title>
        <authorList>
            <person name="Kawai M."/>
            <person name="Futagami T."/>
            <person name="Toyoda A."/>
            <person name="Takaki Y."/>
            <person name="Nishi S."/>
            <person name="Hori S."/>
            <person name="Arai W."/>
            <person name="Tsubouchi T."/>
            <person name="Morono Y."/>
            <person name="Uchiyama I."/>
            <person name="Ito T."/>
            <person name="Fujiyama A."/>
            <person name="Inagaki F."/>
            <person name="Takami H."/>
        </authorList>
    </citation>
    <scope>NUCLEOTIDE SEQUENCE</scope>
    <source>
        <strain evidence="2">Expedition CK06-06</strain>
    </source>
</reference>
<feature type="non-terminal residue" evidence="2">
    <location>
        <position position="1"/>
    </location>
</feature>